<dbReference type="AlphaFoldDB" id="A0A507R6Y3"/>
<feature type="compositionally biased region" description="Acidic residues" evidence="5">
    <location>
        <begin position="175"/>
        <end position="187"/>
    </location>
</feature>
<gene>
    <name evidence="7" type="ORF">MPDQ_007490</name>
</gene>
<evidence type="ECO:0000256" key="5">
    <source>
        <dbReference type="SAM" id="MobiDB-lite"/>
    </source>
</evidence>
<dbReference type="GO" id="GO:0005783">
    <property type="term" value="C:endoplasmic reticulum"/>
    <property type="evidence" value="ECO:0007669"/>
    <property type="project" value="TreeGrafter"/>
</dbReference>
<feature type="transmembrane region" description="Helical" evidence="6">
    <location>
        <begin position="24"/>
        <end position="44"/>
    </location>
</feature>
<evidence type="ECO:0000313" key="8">
    <source>
        <dbReference type="Proteomes" id="UP000319663"/>
    </source>
</evidence>
<feature type="transmembrane region" description="Helical" evidence="6">
    <location>
        <begin position="237"/>
        <end position="259"/>
    </location>
</feature>
<keyword evidence="2 6" id="KW-0812">Transmembrane</keyword>
<comment type="caution">
    <text evidence="7">The sequence shown here is derived from an EMBL/GenBank/DDBJ whole genome shotgun (WGS) entry which is preliminary data.</text>
</comment>
<organism evidence="7 8">
    <name type="scientific">Monascus purpureus</name>
    <name type="common">Red mold</name>
    <name type="synonym">Monascus anka</name>
    <dbReference type="NCBI Taxonomy" id="5098"/>
    <lineage>
        <taxon>Eukaryota</taxon>
        <taxon>Fungi</taxon>
        <taxon>Dikarya</taxon>
        <taxon>Ascomycota</taxon>
        <taxon>Pezizomycotina</taxon>
        <taxon>Eurotiomycetes</taxon>
        <taxon>Eurotiomycetidae</taxon>
        <taxon>Eurotiales</taxon>
        <taxon>Aspergillaceae</taxon>
        <taxon>Monascus</taxon>
    </lineage>
</organism>
<sequence>MCCGVVVRWLRLIQEEPIDEMSGLAVKVFLPALLVVNLGSNLHLENAMNYVPVLVWSLVYTFCSIGLVHGLVRILKLPHWVTATCAFNNTTSLPLLLLQSLESVGSLKPILPEGDTMTSAIERAQSYFLVCAVVSKTAGYIIGPKLLQENKGNGNEQDTEGGQSSQERQWRQGDGEDDGQPTEESDEQTSLLRQTAPRRFYKATKRVRGWGRRISSYFPDRVKQELMAPFGSPFADVAVASALLGAFLGLVPSLHRAFFNPADNGGIFNAWLTASVKNIGKLFTTFQIFIVGCTLGVSFERMKASRSSGKIPIRAIITIFIVRMVAWPILSISLIYGLAKKTTLVRDDPILWFTMMLMPQGPPALVNSGFAELAGVSEQEKMAVAKTLTILYALSPAICLGLTGSLKASEAVAGHRGMGL</sequence>
<feature type="region of interest" description="Disordered" evidence="5">
    <location>
        <begin position="149"/>
        <end position="192"/>
    </location>
</feature>
<dbReference type="Pfam" id="PF03547">
    <property type="entry name" value="Mem_trans"/>
    <property type="match status" value="1"/>
</dbReference>
<dbReference type="InterPro" id="IPR004776">
    <property type="entry name" value="Mem_transp_PIN-like"/>
</dbReference>
<evidence type="ECO:0000256" key="4">
    <source>
        <dbReference type="ARBA" id="ARBA00023136"/>
    </source>
</evidence>
<dbReference type="GO" id="GO:0055085">
    <property type="term" value="P:transmembrane transport"/>
    <property type="evidence" value="ECO:0007669"/>
    <property type="project" value="InterPro"/>
</dbReference>
<keyword evidence="8" id="KW-1185">Reference proteome</keyword>
<feature type="transmembrane region" description="Helical" evidence="6">
    <location>
        <begin position="279"/>
        <end position="299"/>
    </location>
</feature>
<evidence type="ECO:0000256" key="2">
    <source>
        <dbReference type="ARBA" id="ARBA00022692"/>
    </source>
</evidence>
<comment type="subcellular location">
    <subcellularLocation>
        <location evidence="1">Membrane</location>
        <topology evidence="1">Multi-pass membrane protein</topology>
    </subcellularLocation>
</comment>
<dbReference type="GO" id="GO:0016020">
    <property type="term" value="C:membrane"/>
    <property type="evidence" value="ECO:0007669"/>
    <property type="project" value="UniProtKB-SubCell"/>
</dbReference>
<feature type="transmembrane region" description="Helical" evidence="6">
    <location>
        <begin position="383"/>
        <end position="403"/>
    </location>
</feature>
<keyword evidence="4 6" id="KW-0472">Membrane</keyword>
<feature type="compositionally biased region" description="Polar residues" evidence="5">
    <location>
        <begin position="150"/>
        <end position="167"/>
    </location>
</feature>
<evidence type="ECO:0000256" key="6">
    <source>
        <dbReference type="SAM" id="Phobius"/>
    </source>
</evidence>
<dbReference type="PANTHER" id="PTHR31794:SF4">
    <property type="entry name" value="AUXIN EFFLUX TRANSPORTER FAMILY PROTEIN (EUROFUNG)"/>
    <property type="match status" value="1"/>
</dbReference>
<dbReference type="Proteomes" id="UP000319663">
    <property type="component" value="Unassembled WGS sequence"/>
</dbReference>
<evidence type="ECO:0000313" key="7">
    <source>
        <dbReference type="EMBL" id="TQB76569.1"/>
    </source>
</evidence>
<dbReference type="PANTHER" id="PTHR31794">
    <property type="entry name" value="AUXIN EFFLUX TRANSPORTER FAMILY PROTEIN (EUROFUNG)"/>
    <property type="match status" value="1"/>
</dbReference>
<evidence type="ECO:0008006" key="9">
    <source>
        <dbReference type="Google" id="ProtNLM"/>
    </source>
</evidence>
<name>A0A507R6Y3_MONPU</name>
<reference evidence="7 8" key="1">
    <citation type="submission" date="2019-06" db="EMBL/GenBank/DDBJ databases">
        <title>Wine fermentation using esterase from Monascus purpureus.</title>
        <authorList>
            <person name="Geng C."/>
            <person name="Zhang Y."/>
        </authorList>
    </citation>
    <scope>NUCLEOTIDE SEQUENCE [LARGE SCALE GENOMIC DNA]</scope>
    <source>
        <strain evidence="7">HQ1</strain>
    </source>
</reference>
<evidence type="ECO:0000256" key="3">
    <source>
        <dbReference type="ARBA" id="ARBA00022989"/>
    </source>
</evidence>
<dbReference type="STRING" id="5098.A0A507R6Y3"/>
<evidence type="ECO:0000256" key="1">
    <source>
        <dbReference type="ARBA" id="ARBA00004141"/>
    </source>
</evidence>
<proteinExistence type="predicted"/>
<feature type="transmembrane region" description="Helical" evidence="6">
    <location>
        <begin position="350"/>
        <end position="371"/>
    </location>
</feature>
<feature type="transmembrane region" description="Helical" evidence="6">
    <location>
        <begin position="50"/>
        <end position="72"/>
    </location>
</feature>
<accession>A0A507R6Y3</accession>
<protein>
    <recommendedName>
        <fullName evidence="9">Protein M3</fullName>
    </recommendedName>
</protein>
<keyword evidence="3 6" id="KW-1133">Transmembrane helix</keyword>
<feature type="transmembrane region" description="Helical" evidence="6">
    <location>
        <begin position="311"/>
        <end position="338"/>
    </location>
</feature>
<dbReference type="EMBL" id="VIFY01000008">
    <property type="protein sequence ID" value="TQB76569.1"/>
    <property type="molecule type" value="Genomic_DNA"/>
</dbReference>